<proteinExistence type="predicted"/>
<evidence type="ECO:0000256" key="9">
    <source>
        <dbReference type="ARBA" id="ARBA00023211"/>
    </source>
</evidence>
<dbReference type="GO" id="GO:0005524">
    <property type="term" value="F:ATP binding"/>
    <property type="evidence" value="ECO:0007669"/>
    <property type="project" value="InterPro"/>
</dbReference>
<keyword evidence="9" id="KW-0464">Manganese</keyword>
<comment type="catalytic activity">
    <reaction evidence="10">
        <text>(R)-4'-phospho-S-sulfopantetheine + H2O = (R)-S-sulfopantetheine + phosphate</text>
        <dbReference type="Rhea" id="RHEA:68340"/>
        <dbReference type="ChEBI" id="CHEBI:15377"/>
        <dbReference type="ChEBI" id="CHEBI:43474"/>
        <dbReference type="ChEBI" id="CHEBI:177302"/>
        <dbReference type="ChEBI" id="CHEBI:177303"/>
    </reaction>
    <physiologicalReaction direction="left-to-right" evidence="10">
        <dbReference type="Rhea" id="RHEA:68341"/>
    </physiologicalReaction>
</comment>
<dbReference type="Proteomes" id="UP001152747">
    <property type="component" value="Unassembled WGS sequence"/>
</dbReference>
<comment type="subunit">
    <text evidence="3">Homodimer. Interacts with PKM.</text>
</comment>
<evidence type="ECO:0000256" key="2">
    <source>
        <dbReference type="ARBA" id="ARBA00001967"/>
    </source>
</evidence>
<dbReference type="InterPro" id="IPR035073">
    <property type="entry name" value="At2g17340_3_helix_bundle"/>
</dbReference>
<evidence type="ECO:0000256" key="11">
    <source>
        <dbReference type="ARBA" id="ARBA00032948"/>
    </source>
</evidence>
<feature type="domain" description="Damage-control phosphatase ARMT1-like metal-binding" evidence="13">
    <location>
        <begin position="446"/>
        <end position="736"/>
    </location>
</feature>
<dbReference type="Pfam" id="PF01937">
    <property type="entry name" value="ARMT1-like_dom"/>
    <property type="match status" value="1"/>
</dbReference>
<dbReference type="Gene3D" id="3.30.420.510">
    <property type="match status" value="1"/>
</dbReference>
<dbReference type="InterPro" id="IPR004567">
    <property type="entry name" value="Type_II_PanK"/>
</dbReference>
<dbReference type="Gene3D" id="1.20.1700.10">
    <property type="entry name" value="AF1104-like"/>
    <property type="match status" value="1"/>
</dbReference>
<dbReference type="SUPFAM" id="SSF53067">
    <property type="entry name" value="Actin-like ATPase domain"/>
    <property type="match status" value="1"/>
</dbReference>
<keyword evidence="5" id="KW-0533">Nickel</keyword>
<evidence type="ECO:0000256" key="8">
    <source>
        <dbReference type="ARBA" id="ARBA00023074"/>
    </source>
</evidence>
<evidence type="ECO:0000256" key="12">
    <source>
        <dbReference type="ARBA" id="ARBA00046055"/>
    </source>
</evidence>
<protein>
    <recommendedName>
        <fullName evidence="4">4'-phosphopantetheine phosphatase</fullName>
    </recommendedName>
    <alternativeName>
        <fullName evidence="11">Inactive pantothenic acid kinase 4</fullName>
    </alternativeName>
</protein>
<reference evidence="14" key="1">
    <citation type="submission" date="2022-11" db="EMBL/GenBank/DDBJ databases">
        <authorList>
            <person name="Kikuchi T."/>
        </authorList>
    </citation>
    <scope>NUCLEOTIDE SEQUENCE</scope>
    <source>
        <strain evidence="14">PS1010</strain>
    </source>
</reference>
<dbReference type="GO" id="GO:0016787">
    <property type="term" value="F:hydrolase activity"/>
    <property type="evidence" value="ECO:0007669"/>
    <property type="project" value="UniProtKB-KW"/>
</dbReference>
<keyword evidence="7" id="KW-0378">Hydrolase</keyword>
<evidence type="ECO:0000256" key="4">
    <source>
        <dbReference type="ARBA" id="ARBA00019490"/>
    </source>
</evidence>
<dbReference type="InterPro" id="IPR002791">
    <property type="entry name" value="ARMT1-like_metal-bd"/>
</dbReference>
<comment type="caution">
    <text evidence="14">The sequence shown here is derived from an EMBL/GenBank/DDBJ whole genome shotgun (WGS) entry which is preliminary data.</text>
</comment>
<dbReference type="Gene3D" id="3.30.420.40">
    <property type="match status" value="1"/>
</dbReference>
<dbReference type="PANTHER" id="PTHR12280">
    <property type="entry name" value="PANTOTHENATE KINASE"/>
    <property type="match status" value="1"/>
</dbReference>
<dbReference type="GO" id="GO:0015937">
    <property type="term" value="P:coenzyme A biosynthetic process"/>
    <property type="evidence" value="ECO:0007669"/>
    <property type="project" value="InterPro"/>
</dbReference>
<dbReference type="EMBL" id="CANHGI010000006">
    <property type="protein sequence ID" value="CAI5455472.1"/>
    <property type="molecule type" value="Genomic_DNA"/>
</dbReference>
<dbReference type="Gene3D" id="1.10.285.20">
    <property type="entry name" value="Uncharacterised protein PF01937, DUF89, domain 2"/>
    <property type="match status" value="1"/>
</dbReference>
<evidence type="ECO:0000313" key="14">
    <source>
        <dbReference type="EMBL" id="CAI5455472.1"/>
    </source>
</evidence>
<evidence type="ECO:0000259" key="13">
    <source>
        <dbReference type="Pfam" id="PF01937"/>
    </source>
</evidence>
<accession>A0A9P1NBK5</accession>
<gene>
    <name evidence="14" type="ORF">CAMP_LOCUS18109</name>
</gene>
<keyword evidence="15" id="KW-1185">Reference proteome</keyword>
<comment type="cofactor">
    <cofactor evidence="2">
        <name>Ni(2+)</name>
        <dbReference type="ChEBI" id="CHEBI:49786"/>
    </cofactor>
</comment>
<evidence type="ECO:0000313" key="15">
    <source>
        <dbReference type="Proteomes" id="UP001152747"/>
    </source>
</evidence>
<evidence type="ECO:0000256" key="1">
    <source>
        <dbReference type="ARBA" id="ARBA00001936"/>
    </source>
</evidence>
<dbReference type="Gene3D" id="3.40.50.10880">
    <property type="entry name" value="Uncharacterised protein PF01937, DUF89, domain 3"/>
    <property type="match status" value="1"/>
</dbReference>
<dbReference type="AlphaFoldDB" id="A0A9P1NBK5"/>
<evidence type="ECO:0000256" key="5">
    <source>
        <dbReference type="ARBA" id="ARBA00022596"/>
    </source>
</evidence>
<evidence type="ECO:0000256" key="10">
    <source>
        <dbReference type="ARBA" id="ARBA00029347"/>
    </source>
</evidence>
<organism evidence="14 15">
    <name type="scientific">Caenorhabditis angaria</name>
    <dbReference type="NCBI Taxonomy" id="860376"/>
    <lineage>
        <taxon>Eukaryota</taxon>
        <taxon>Metazoa</taxon>
        <taxon>Ecdysozoa</taxon>
        <taxon>Nematoda</taxon>
        <taxon>Chromadorea</taxon>
        <taxon>Rhabditida</taxon>
        <taxon>Rhabditina</taxon>
        <taxon>Rhabditomorpha</taxon>
        <taxon>Rhabditoidea</taxon>
        <taxon>Rhabditidae</taxon>
        <taxon>Peloderinae</taxon>
        <taxon>Caenorhabditis</taxon>
    </lineage>
</organism>
<dbReference type="GO" id="GO:0004594">
    <property type="term" value="F:pantothenate kinase activity"/>
    <property type="evidence" value="ECO:0007669"/>
    <property type="project" value="TreeGrafter"/>
</dbReference>
<dbReference type="InterPro" id="IPR036075">
    <property type="entry name" value="ARMT-1-like_metal-bd_sf"/>
</dbReference>
<name>A0A9P1NBK5_9PELO</name>
<sequence length="779" mass="88988">MENFLRNVSGITRIFFDIGSKSIKISYISEIPVTRTTLQRTIEKTGKTFQRLHCIQVNYDDFPRILEYISKNANLRNTFAHYGHTTRIVAVEKMIEEKLGCVLVCHDVFECIGRGTTFLLQNIEAEAYTYSFQIDKEYEFKTLNPVTIFPYILVNIRTGVSIIRVDSENEFKRIGGSSIGGGSFLGLSNLLMSEEDLEKIMAMAEVGDPSEFDKLISDVYGDKANNLGLPGHLLAASFAKSGDFNHKTDLERLSTSSKENMASSLLRMIIYNIAQMAYLYSNREGIETVYFNGFLVRNRPIVMKTLSYAFNYWSGGKLHAFFLRHENYTSSIGAFYSSLIESDDLKYRQLANYHWKEHYNGSTALGRFVPVLPLTVGFKPQTFELDCYEYEAGPLYILANADAPPDTVDFNRDDAAREFWLNVMEETILGIRKIAIESQQNVEDQKDLVERADGFVESFKAQLRVISEHPFAYGNSNARNILELREQILRQYGFDDIYLQQKQKENEFALHELPQVLSTIDNLKNELDKTQHFEYVCRGLLAGNVFDWGAKEVVKMMNRPGGLSFSQAIESVEPRPWLFDDFEKFNSRLPTYRSILIFVDNSGCDYLLGVIPFARELLRKGKRVIICANSAPALNDLTYKEMIGLIKPLRNIDSDLDRFLKSGQLLFTQSGQGSPCMDLRRVHNHLSYTLMKNHVDLIIIEGMGRALHTNFHLEFKCDALKVAVIKTKWLADRLNGQMFSVVFKLDDGTNDRLYAGLPKLNETCDPNDIINEDIILSKM</sequence>
<dbReference type="Pfam" id="PF03630">
    <property type="entry name" value="Fumble"/>
    <property type="match status" value="1"/>
</dbReference>
<keyword evidence="6" id="KW-0479">Metal-binding</keyword>
<dbReference type="InterPro" id="IPR043129">
    <property type="entry name" value="ATPase_NBD"/>
</dbReference>
<keyword evidence="8" id="KW-0944">Nitration</keyword>
<evidence type="ECO:0000256" key="3">
    <source>
        <dbReference type="ARBA" id="ARBA00011388"/>
    </source>
</evidence>
<evidence type="ECO:0000256" key="6">
    <source>
        <dbReference type="ARBA" id="ARBA00022723"/>
    </source>
</evidence>
<dbReference type="SUPFAM" id="SSF111321">
    <property type="entry name" value="AF1104-like"/>
    <property type="match status" value="1"/>
</dbReference>
<evidence type="ECO:0000256" key="7">
    <source>
        <dbReference type="ARBA" id="ARBA00022801"/>
    </source>
</evidence>
<dbReference type="PANTHER" id="PTHR12280:SF35">
    <property type="entry name" value="4'-PHOSPHOPANTETHEINE PHOSPHATASE"/>
    <property type="match status" value="1"/>
</dbReference>
<comment type="function">
    <text evidence="12">Phosphatase which shows a preference for 4'-phosphopantetheine and its oxidatively damaged forms (sulfonate or S-sulfonate), providing strong indirect evidence that the phosphatase activity pre-empts damage in the coenzyme A (CoA) pathway. Hydrolyzing excess 4'-phosphopantetheine could constitute a directed overflow mechanism to prevent its oxidation to the S-sulfonate, sulfonate, or other forms. Hydrolyzing 4'-phosphopantetheine sulfonate or S-sulfonate would forestall their conversion to inactive forms of CoA and acyl carrier protein. May play a role in the physiological regulation of CoA intracellular levels.</text>
</comment>
<dbReference type="GO" id="GO:0005829">
    <property type="term" value="C:cytosol"/>
    <property type="evidence" value="ECO:0007669"/>
    <property type="project" value="TreeGrafter"/>
</dbReference>
<dbReference type="GO" id="GO:0005634">
    <property type="term" value="C:nucleus"/>
    <property type="evidence" value="ECO:0007669"/>
    <property type="project" value="TreeGrafter"/>
</dbReference>
<dbReference type="OrthoDB" id="498611at2759"/>
<comment type="cofactor">
    <cofactor evidence="1">
        <name>Mn(2+)</name>
        <dbReference type="ChEBI" id="CHEBI:29035"/>
    </cofactor>
</comment>
<dbReference type="GO" id="GO:0046872">
    <property type="term" value="F:metal ion binding"/>
    <property type="evidence" value="ECO:0007669"/>
    <property type="project" value="UniProtKB-KW"/>
</dbReference>